<keyword evidence="4" id="KW-1185">Reference proteome</keyword>
<feature type="signal peptide" evidence="1">
    <location>
        <begin position="1"/>
        <end position="20"/>
    </location>
</feature>
<dbReference type="InterPro" id="IPR006680">
    <property type="entry name" value="Amidohydro-rel"/>
</dbReference>
<organism evidence="3 4">
    <name type="scientific">Sneathiella marina</name>
    <dbReference type="NCBI Taxonomy" id="2950108"/>
    <lineage>
        <taxon>Bacteria</taxon>
        <taxon>Pseudomonadati</taxon>
        <taxon>Pseudomonadota</taxon>
        <taxon>Alphaproteobacteria</taxon>
        <taxon>Sneathiellales</taxon>
        <taxon>Sneathiellaceae</taxon>
        <taxon>Sneathiella</taxon>
    </lineage>
</organism>
<accession>A0ABY4W359</accession>
<dbReference type="EMBL" id="CP098747">
    <property type="protein sequence ID" value="USG61618.1"/>
    <property type="molecule type" value="Genomic_DNA"/>
</dbReference>
<dbReference type="Pfam" id="PF04909">
    <property type="entry name" value="Amidohydro_2"/>
    <property type="match status" value="1"/>
</dbReference>
<evidence type="ECO:0000256" key="1">
    <source>
        <dbReference type="SAM" id="SignalP"/>
    </source>
</evidence>
<dbReference type="Gene3D" id="3.20.20.140">
    <property type="entry name" value="Metal-dependent hydrolases"/>
    <property type="match status" value="1"/>
</dbReference>
<evidence type="ECO:0000313" key="4">
    <source>
        <dbReference type="Proteomes" id="UP001056291"/>
    </source>
</evidence>
<protein>
    <submittedName>
        <fullName evidence="3">Amidohydrolase</fullName>
    </submittedName>
</protein>
<evidence type="ECO:0000259" key="2">
    <source>
        <dbReference type="Pfam" id="PF04909"/>
    </source>
</evidence>
<sequence>MLKIITTLIVFVVTPQIVSAAEQLVDVHIHYSHDAWDMLPPDDAVKVLRDAGLKKAFVSSSSDDGTQMLYDAAPDLIVPVLRPYRRRGELGTWFRDETVIDLLEERLKANTYAGIGEFHIFGEDANLPVMRRVVELADQYKIFLHAHSDAEAVEFLFAQNPDVRILWAHSGFEPPEKVAFMLKKYPNLTADLAFRSDQANGGKVDTEWRKLFLEYPERIMLGTDTYTPERWYFVQDNANWTREWLADLPPEVATKIARQNAISLSNWALKK</sequence>
<proteinExistence type="predicted"/>
<feature type="chain" id="PRO_5047390300" evidence="1">
    <location>
        <begin position="21"/>
        <end position="271"/>
    </location>
</feature>
<name>A0ABY4W359_9PROT</name>
<gene>
    <name evidence="3" type="ORF">NBZ79_01330</name>
</gene>
<reference evidence="3" key="1">
    <citation type="submission" date="2022-06" db="EMBL/GenBank/DDBJ databases">
        <title>Sneathiella actinostolidae sp. nov., isolated from a sea anemonein the Western Pacific Ocean.</title>
        <authorList>
            <person name="Wei M.J."/>
        </authorList>
    </citation>
    <scope>NUCLEOTIDE SEQUENCE</scope>
    <source>
        <strain evidence="3">PHK-P5</strain>
    </source>
</reference>
<dbReference type="Proteomes" id="UP001056291">
    <property type="component" value="Chromosome"/>
</dbReference>
<evidence type="ECO:0000313" key="3">
    <source>
        <dbReference type="EMBL" id="USG61618.1"/>
    </source>
</evidence>
<feature type="domain" description="Amidohydrolase-related" evidence="2">
    <location>
        <begin position="25"/>
        <end position="262"/>
    </location>
</feature>
<dbReference type="RefSeq" id="WP_251934745.1">
    <property type="nucleotide sequence ID" value="NZ_CP098747.1"/>
</dbReference>
<keyword evidence="1" id="KW-0732">Signal</keyword>
<dbReference type="SUPFAM" id="SSF51556">
    <property type="entry name" value="Metallo-dependent hydrolases"/>
    <property type="match status" value="1"/>
</dbReference>
<dbReference type="InterPro" id="IPR032466">
    <property type="entry name" value="Metal_Hydrolase"/>
</dbReference>